<dbReference type="GO" id="GO:0005576">
    <property type="term" value="C:extracellular region"/>
    <property type="evidence" value="ECO:0007669"/>
    <property type="project" value="UniProtKB-SubCell"/>
</dbReference>
<feature type="signal peptide" evidence="10">
    <location>
        <begin position="1"/>
        <end position="21"/>
    </location>
</feature>
<dbReference type="PANTHER" id="PTHR10541:SF2">
    <property type="entry name" value="PARATHYROID HORMONE"/>
    <property type="match status" value="1"/>
</dbReference>
<sequence length="82" mass="9455">MDKAILIILFWSLCSLVRLEGLPISKRSISEVQLMHNVGEHKQAVERQDWLQVKLKTVIIPVLARFDSLYSYFLSAVAVRQD</sequence>
<keyword evidence="12" id="KW-1185">Reference proteome</keyword>
<evidence type="ECO:0000256" key="7">
    <source>
        <dbReference type="ARBA" id="ARBA00022702"/>
    </source>
</evidence>
<dbReference type="EMBL" id="VFJC01000012">
    <property type="protein sequence ID" value="KAB5558815.1"/>
    <property type="molecule type" value="Genomic_DNA"/>
</dbReference>
<dbReference type="SMART" id="SM00087">
    <property type="entry name" value="PTH"/>
    <property type="match status" value="1"/>
</dbReference>
<organism evidence="11 12">
    <name type="scientific">Pangasianodon hypophthalmus</name>
    <name type="common">Striped catfish</name>
    <name type="synonym">Helicophagus hypophthalmus</name>
    <dbReference type="NCBI Taxonomy" id="310915"/>
    <lineage>
        <taxon>Eukaryota</taxon>
        <taxon>Metazoa</taxon>
        <taxon>Chordata</taxon>
        <taxon>Craniata</taxon>
        <taxon>Vertebrata</taxon>
        <taxon>Euteleostomi</taxon>
        <taxon>Actinopterygii</taxon>
        <taxon>Neopterygii</taxon>
        <taxon>Teleostei</taxon>
        <taxon>Ostariophysi</taxon>
        <taxon>Siluriformes</taxon>
        <taxon>Pangasiidae</taxon>
        <taxon>Pangasianodon</taxon>
    </lineage>
</organism>
<evidence type="ECO:0000256" key="6">
    <source>
        <dbReference type="ARBA" id="ARBA00022685"/>
    </source>
</evidence>
<dbReference type="InterPro" id="IPR003625">
    <property type="entry name" value="PTH"/>
</dbReference>
<dbReference type="PANTHER" id="PTHR10541">
    <property type="entry name" value="PARATHYROID HORMONE"/>
    <property type="match status" value="1"/>
</dbReference>
<dbReference type="AlphaFoldDB" id="A0A5N5MUT1"/>
<evidence type="ECO:0000313" key="12">
    <source>
        <dbReference type="Proteomes" id="UP000327468"/>
    </source>
</evidence>
<evidence type="ECO:0000256" key="9">
    <source>
        <dbReference type="ARBA" id="ARBA00093407"/>
    </source>
</evidence>
<evidence type="ECO:0000256" key="2">
    <source>
        <dbReference type="ARBA" id="ARBA00006307"/>
    </source>
</evidence>
<comment type="similarity">
    <text evidence="2">Belongs to the parathyroid hormone family.</text>
</comment>
<evidence type="ECO:0000256" key="8">
    <source>
        <dbReference type="ARBA" id="ARBA00022729"/>
    </source>
</evidence>
<dbReference type="InterPro" id="IPR001415">
    <property type="entry name" value="PTH/PTH-rel"/>
</dbReference>
<dbReference type="GO" id="GO:0006874">
    <property type="term" value="P:intracellular calcium ion homeostasis"/>
    <property type="evidence" value="ECO:0007669"/>
    <property type="project" value="InterPro"/>
</dbReference>
<evidence type="ECO:0000256" key="3">
    <source>
        <dbReference type="ARBA" id="ARBA00011605"/>
    </source>
</evidence>
<evidence type="ECO:0000256" key="5">
    <source>
        <dbReference type="ARBA" id="ARBA00022525"/>
    </source>
</evidence>
<evidence type="ECO:0000256" key="1">
    <source>
        <dbReference type="ARBA" id="ARBA00004613"/>
    </source>
</evidence>
<gene>
    <name evidence="11" type="ORF">PHYPO_G00021540</name>
</gene>
<reference evidence="11 12" key="1">
    <citation type="submission" date="2019-06" db="EMBL/GenBank/DDBJ databases">
        <title>A chromosome-scale genome assembly of the striped catfish, Pangasianodon hypophthalmus.</title>
        <authorList>
            <person name="Wen M."/>
            <person name="Zahm M."/>
            <person name="Roques C."/>
            <person name="Cabau C."/>
            <person name="Klopp C."/>
            <person name="Donnadieu C."/>
            <person name="Jouanno E."/>
            <person name="Avarre J.-C."/>
            <person name="Campet M."/>
            <person name="Ha T.T.T."/>
            <person name="Dugue R."/>
            <person name="Lampietro C."/>
            <person name="Louis A."/>
            <person name="Herpin A."/>
            <person name="Echchiki A."/>
            <person name="Berthelot C."/>
            <person name="Parey E."/>
            <person name="Roest-Crollius H."/>
            <person name="Braasch I."/>
            <person name="Postlethwait J."/>
            <person name="Bobe J."/>
            <person name="Montfort J."/>
            <person name="Bouchez O."/>
            <person name="Begum T."/>
            <person name="Schartl M."/>
            <person name="Guiguen Y."/>
        </authorList>
    </citation>
    <scope>NUCLEOTIDE SEQUENCE [LARGE SCALE GENOMIC DNA]</scope>
    <source>
        <strain evidence="11 12">Indonesia</strain>
        <tissue evidence="11">Blood</tissue>
    </source>
</reference>
<keyword evidence="6" id="KW-0165">Cleavage on pair of basic residues</keyword>
<name>A0A5N5MUT1_PANHP</name>
<feature type="chain" id="PRO_5024393410" description="Parathyroid hormone" evidence="10">
    <location>
        <begin position="22"/>
        <end position="82"/>
    </location>
</feature>
<evidence type="ECO:0000256" key="10">
    <source>
        <dbReference type="SAM" id="SignalP"/>
    </source>
</evidence>
<comment type="subunit">
    <text evidence="3">Interacts with PTH1R (via N-terminal extracellular domain).</text>
</comment>
<dbReference type="Proteomes" id="UP000327468">
    <property type="component" value="Chromosome 11"/>
</dbReference>
<keyword evidence="8 10" id="KW-0732">Signal</keyword>
<accession>A0A5N5MUT1</accession>
<comment type="caution">
    <text evidence="11">The sequence shown here is derived from an EMBL/GenBank/DDBJ whole genome shotgun (WGS) entry which is preliminary data.</text>
</comment>
<evidence type="ECO:0000313" key="11">
    <source>
        <dbReference type="EMBL" id="KAB5558815.1"/>
    </source>
</evidence>
<keyword evidence="5" id="KW-0964">Secreted</keyword>
<comment type="subcellular location">
    <subcellularLocation>
        <location evidence="1">Secreted</location>
    </subcellularLocation>
</comment>
<keyword evidence="7" id="KW-0372">Hormone</keyword>
<evidence type="ECO:0000256" key="4">
    <source>
        <dbReference type="ARBA" id="ARBA00022135"/>
    </source>
</evidence>
<dbReference type="GO" id="GO:0005179">
    <property type="term" value="F:hormone activity"/>
    <property type="evidence" value="ECO:0007669"/>
    <property type="project" value="UniProtKB-KW"/>
</dbReference>
<protein>
    <recommendedName>
        <fullName evidence="4">Parathyroid hormone</fullName>
    </recommendedName>
</protein>
<comment type="function">
    <text evidence="9">Parathyroid hormone elevates calcium level by dissolving the salts in bone and preventing their renal excretion. Acts by binding to its receptor, PTH1R, activating G protein-coupled receptor signaling. Stimulates [1-14C]-2-deoxy-D-glucose (2DG) transport and glycogen synthesis in osteoblastic cells.</text>
</comment>
<proteinExistence type="inferred from homology"/>